<dbReference type="Gene3D" id="1.20.5.110">
    <property type="match status" value="2"/>
</dbReference>
<comment type="caution">
    <text evidence="3">The sequence shown here is derived from an EMBL/GenBank/DDBJ whole genome shotgun (WGS) entry which is preliminary data.</text>
</comment>
<dbReference type="GO" id="GO:0005484">
    <property type="term" value="F:SNAP receptor activity"/>
    <property type="evidence" value="ECO:0007669"/>
    <property type="project" value="TreeGrafter"/>
</dbReference>
<dbReference type="GO" id="GO:0019905">
    <property type="term" value="F:syntaxin binding"/>
    <property type="evidence" value="ECO:0007669"/>
    <property type="project" value="TreeGrafter"/>
</dbReference>
<dbReference type="SMART" id="SM00397">
    <property type="entry name" value="t_SNARE"/>
    <property type="match status" value="2"/>
</dbReference>
<dbReference type="GO" id="GO:0031629">
    <property type="term" value="P:synaptic vesicle fusion to presynaptic active zone membrane"/>
    <property type="evidence" value="ECO:0007669"/>
    <property type="project" value="TreeGrafter"/>
</dbReference>
<sequence length="232" mass="26966">MVRRALEKIQEPVMLPTEEMAQKKIKLRLIDFDAEIAKLNLQSLESSRRILKDLDEMNADGVHTLAALEDQDEQLDKIEENLSRVNEDLNIVSESVRNMNKCCGCKIMRILCFPFNRFRKRERDIIKDEIMENLKTSSPPKEGSPVIFRNSSKRRESGGEFIKRLTCDAIEDELEKNMMQVDEHLESIKNLAVDLHVQLKIQEPKLDRIEELTETNDFVVEGVNDKVKKLLE</sequence>
<dbReference type="InterPro" id="IPR000727">
    <property type="entry name" value="T_SNARE_dom"/>
</dbReference>
<reference evidence="3 4" key="1">
    <citation type="submission" date="2020-04" db="EMBL/GenBank/DDBJ databases">
        <authorList>
            <person name="Laetsch R D."/>
            <person name="Stevens L."/>
            <person name="Kumar S."/>
            <person name="Blaxter L. M."/>
        </authorList>
    </citation>
    <scope>NUCLEOTIDE SEQUENCE [LARGE SCALE GENOMIC DNA]</scope>
</reference>
<organism evidence="3 4">
    <name type="scientific">Caenorhabditis bovis</name>
    <dbReference type="NCBI Taxonomy" id="2654633"/>
    <lineage>
        <taxon>Eukaryota</taxon>
        <taxon>Metazoa</taxon>
        <taxon>Ecdysozoa</taxon>
        <taxon>Nematoda</taxon>
        <taxon>Chromadorea</taxon>
        <taxon>Rhabditida</taxon>
        <taxon>Rhabditina</taxon>
        <taxon>Rhabditomorpha</taxon>
        <taxon>Rhabditoidea</taxon>
        <taxon>Rhabditidae</taxon>
        <taxon>Peloderinae</taxon>
        <taxon>Caenorhabditis</taxon>
    </lineage>
</organism>
<dbReference type="AlphaFoldDB" id="A0A8S1EEZ6"/>
<evidence type="ECO:0000259" key="2">
    <source>
        <dbReference type="PROSITE" id="PS50192"/>
    </source>
</evidence>
<evidence type="ECO:0000256" key="1">
    <source>
        <dbReference type="SAM" id="Coils"/>
    </source>
</evidence>
<proteinExistence type="predicted"/>
<keyword evidence="1" id="KW-0175">Coiled coil</keyword>
<feature type="coiled-coil region" evidence="1">
    <location>
        <begin position="68"/>
        <end position="95"/>
    </location>
</feature>
<dbReference type="SUPFAM" id="SSF58038">
    <property type="entry name" value="SNARE fusion complex"/>
    <property type="match status" value="2"/>
</dbReference>
<dbReference type="GO" id="GO:0005886">
    <property type="term" value="C:plasma membrane"/>
    <property type="evidence" value="ECO:0007669"/>
    <property type="project" value="TreeGrafter"/>
</dbReference>
<dbReference type="PROSITE" id="PS50192">
    <property type="entry name" value="T_SNARE"/>
    <property type="match status" value="2"/>
</dbReference>
<gene>
    <name evidence="3" type="ORF">CBOVIS_LOCUS2447</name>
</gene>
<evidence type="ECO:0000313" key="3">
    <source>
        <dbReference type="EMBL" id="CAB3399300.1"/>
    </source>
</evidence>
<name>A0A8S1EEZ6_9PELO</name>
<feature type="domain" description="T-SNARE coiled-coil homology" evidence="2">
    <location>
        <begin position="37"/>
        <end position="99"/>
    </location>
</feature>
<evidence type="ECO:0000313" key="4">
    <source>
        <dbReference type="Proteomes" id="UP000494206"/>
    </source>
</evidence>
<dbReference type="EMBL" id="CADEPM010000002">
    <property type="protein sequence ID" value="CAB3399300.1"/>
    <property type="molecule type" value="Genomic_DNA"/>
</dbReference>
<feature type="domain" description="T-SNARE coiled-coil homology" evidence="2">
    <location>
        <begin position="168"/>
        <end position="230"/>
    </location>
</feature>
<dbReference type="PANTHER" id="PTHR19305:SF10">
    <property type="entry name" value="T-SNARE PROTEIN AEX-4"/>
    <property type="match status" value="1"/>
</dbReference>
<dbReference type="OrthoDB" id="19261at2759"/>
<dbReference type="GO" id="GO:0016082">
    <property type="term" value="P:synaptic vesicle priming"/>
    <property type="evidence" value="ECO:0007669"/>
    <property type="project" value="TreeGrafter"/>
</dbReference>
<keyword evidence="4" id="KW-1185">Reference proteome</keyword>
<dbReference type="GO" id="GO:0098793">
    <property type="term" value="C:presynapse"/>
    <property type="evidence" value="ECO:0007669"/>
    <property type="project" value="GOC"/>
</dbReference>
<dbReference type="Proteomes" id="UP000494206">
    <property type="component" value="Unassembled WGS sequence"/>
</dbReference>
<protein>
    <recommendedName>
        <fullName evidence="2">t-SNARE coiled-coil homology domain-containing protein</fullName>
    </recommendedName>
</protein>
<accession>A0A8S1EEZ6</accession>
<dbReference type="PANTHER" id="PTHR19305">
    <property type="entry name" value="SYNAPTOSOMAL ASSOCIATED PROTEIN"/>
    <property type="match status" value="1"/>
</dbReference>
<dbReference type="GO" id="GO:0031201">
    <property type="term" value="C:SNARE complex"/>
    <property type="evidence" value="ECO:0007669"/>
    <property type="project" value="TreeGrafter"/>
</dbReference>